<name>A0A839HW45_9BURK</name>
<proteinExistence type="predicted"/>
<accession>A0A839HW45</accession>
<dbReference type="GO" id="GO:0080120">
    <property type="term" value="P:CAAX-box protein maturation"/>
    <property type="evidence" value="ECO:0007669"/>
    <property type="project" value="UniProtKB-ARBA"/>
</dbReference>
<organism evidence="3 4">
    <name type="scientific">Aquariibacter albus</name>
    <dbReference type="NCBI Taxonomy" id="2759899"/>
    <lineage>
        <taxon>Bacteria</taxon>
        <taxon>Pseudomonadati</taxon>
        <taxon>Pseudomonadota</taxon>
        <taxon>Betaproteobacteria</taxon>
        <taxon>Burkholderiales</taxon>
        <taxon>Sphaerotilaceae</taxon>
        <taxon>Aquariibacter</taxon>
    </lineage>
</organism>
<dbReference type="GO" id="GO:0006508">
    <property type="term" value="P:proteolysis"/>
    <property type="evidence" value="ECO:0007669"/>
    <property type="project" value="UniProtKB-KW"/>
</dbReference>
<evidence type="ECO:0000259" key="2">
    <source>
        <dbReference type="Pfam" id="PF02517"/>
    </source>
</evidence>
<keyword evidence="1" id="KW-0812">Transmembrane</keyword>
<dbReference type="InterPro" id="IPR014346">
    <property type="entry name" value="Prenyl_protease-related"/>
</dbReference>
<feature type="transmembrane region" description="Helical" evidence="1">
    <location>
        <begin position="35"/>
        <end position="60"/>
    </location>
</feature>
<dbReference type="InterPro" id="IPR003675">
    <property type="entry name" value="Rce1/LyrA-like_dom"/>
</dbReference>
<dbReference type="Proteomes" id="UP000586093">
    <property type="component" value="Unassembled WGS sequence"/>
</dbReference>
<feature type="domain" description="CAAX prenyl protease 2/Lysostaphin resistance protein A-like" evidence="2">
    <location>
        <begin position="126"/>
        <end position="217"/>
    </location>
</feature>
<dbReference type="AlphaFoldDB" id="A0A839HW45"/>
<evidence type="ECO:0000313" key="3">
    <source>
        <dbReference type="EMBL" id="MBB1162934.1"/>
    </source>
</evidence>
<dbReference type="NCBIfam" id="TIGR03008">
    <property type="entry name" value="pepcterm_CAAX"/>
    <property type="match status" value="1"/>
</dbReference>
<keyword evidence="3" id="KW-0378">Hydrolase</keyword>
<evidence type="ECO:0000256" key="1">
    <source>
        <dbReference type="SAM" id="Phobius"/>
    </source>
</evidence>
<dbReference type="RefSeq" id="WP_182665342.1">
    <property type="nucleotide sequence ID" value="NZ_JACIVI010000005.1"/>
</dbReference>
<gene>
    <name evidence="3" type="ORF">H4F90_13195</name>
</gene>
<feature type="transmembrane region" description="Helical" evidence="1">
    <location>
        <begin position="205"/>
        <end position="224"/>
    </location>
</feature>
<feature type="transmembrane region" description="Helical" evidence="1">
    <location>
        <begin position="12"/>
        <end position="29"/>
    </location>
</feature>
<sequence length="232" mass="25299">MALPLSPEARARILPFAAFMLVLALRGQLPEEGLVAGLPVATVSGLLYGVQAGLAALLLAWAWRHYSELRGPAARMAARDWGLAVGVGLAVFGLWIGLDEPWMRLGEPSAGFRARDAAGELQWGLIALRWAGAALVVPLMEELFWRGYLMRWIERADFLQVEARTVGARAVLLSTGVFTLAHTEWLAAVLAGLAYALLYRQTGKLWTAVAAHAVTNGVLGLWVIRQGAWQYW</sequence>
<protein>
    <submittedName>
        <fullName evidence="3">CAAX prenyl protease-related protein</fullName>
    </submittedName>
</protein>
<dbReference type="GO" id="GO:0004175">
    <property type="term" value="F:endopeptidase activity"/>
    <property type="evidence" value="ECO:0007669"/>
    <property type="project" value="UniProtKB-ARBA"/>
</dbReference>
<keyword evidence="3" id="KW-0645">Protease</keyword>
<dbReference type="PANTHER" id="PTHR43592:SF15">
    <property type="entry name" value="CAAX AMINO TERMINAL PROTEASE FAMILY PROTEIN"/>
    <property type="match status" value="1"/>
</dbReference>
<reference evidence="3 4" key="1">
    <citation type="submission" date="2020-08" db="EMBL/GenBank/DDBJ databases">
        <title>Aquariorum lacteus gen. nov., sp. nov., a new member of the family Comamonadaceae, isolated from freshwater aquarium.</title>
        <authorList>
            <person name="Chun S.-J."/>
        </authorList>
    </citation>
    <scope>NUCLEOTIDE SEQUENCE [LARGE SCALE GENOMIC DNA]</scope>
    <source>
        <strain evidence="3 4">SJAQ100</strain>
    </source>
</reference>
<dbReference type="Pfam" id="PF02517">
    <property type="entry name" value="Rce1-like"/>
    <property type="match status" value="1"/>
</dbReference>
<dbReference type="EMBL" id="JACIVI010000005">
    <property type="protein sequence ID" value="MBB1162934.1"/>
    <property type="molecule type" value="Genomic_DNA"/>
</dbReference>
<evidence type="ECO:0000313" key="4">
    <source>
        <dbReference type="Proteomes" id="UP000586093"/>
    </source>
</evidence>
<keyword evidence="1" id="KW-0472">Membrane</keyword>
<feature type="transmembrane region" description="Helical" evidence="1">
    <location>
        <begin position="170"/>
        <end position="199"/>
    </location>
</feature>
<dbReference type="PANTHER" id="PTHR43592">
    <property type="entry name" value="CAAX AMINO TERMINAL PROTEASE"/>
    <property type="match status" value="1"/>
</dbReference>
<keyword evidence="1" id="KW-1133">Transmembrane helix</keyword>
<comment type="caution">
    <text evidence="3">The sequence shown here is derived from an EMBL/GenBank/DDBJ whole genome shotgun (WGS) entry which is preliminary data.</text>
</comment>
<feature type="transmembrane region" description="Helical" evidence="1">
    <location>
        <begin position="81"/>
        <end position="98"/>
    </location>
</feature>
<keyword evidence="4" id="KW-1185">Reference proteome</keyword>